<sequence>MTINTLSRRFLAPATEAFQALFAQPDLASENDSLFSELQARLHYALEQFLHPQGVSPFLLVKAPEEKEYLQLLKQTTLSLREDHEATLTGVNYHVNGSKVTLTPARNADDNFASSGPVIYADWIEAEQLFGCVRQFNGEITLQPGLVHQANGGILILSLRTLMAQPLLWMRLKNIVSQQRFDWLTFDDARPLPVSIPSMPLTLKVVLMGDRDSLADFEEMEPELAETSLYSEFEDNLQISDEETLKQWCQWVWNVAREKSLPGLAADAWPLLMQEGARDSGDQEIMPLCPLWIARQLREAAPFTDNGIINAEQLKTMLEQRQWREGFLAERMQDEILLEQILIETEGECIGQINALSVIDFPGHPRPFGEPSRITCVVHIGDGEFTDVERKAELGGNIHAKGMMLMQAFLMAELDLEQQLPFSASLTFEQSYSEVDGDSASMAELCALISALANVPINQSIAMTGSVDQFGRAQPVGGLNEKIEGFFAICAQRGLSGSQGVIIPSSNVRHLSLSTEVQEAVEAGTFSIWAIDDVSDALPLLTQLNWDGEGQTLLQTIQERIAQATQQEPRHRYPWPLRWLNRAQSN</sequence>
<feature type="domain" description="Lon proteolytic" evidence="3">
    <location>
        <begin position="347"/>
        <end position="544"/>
    </location>
</feature>
<dbReference type="InterPro" id="IPR014721">
    <property type="entry name" value="Ribsml_uS5_D2-typ_fold_subgr"/>
</dbReference>
<dbReference type="InterPro" id="IPR020568">
    <property type="entry name" value="Ribosomal_Su5_D2-typ_SF"/>
</dbReference>
<keyword evidence="2" id="KW-0720">Serine protease</keyword>
<evidence type="ECO:0000313" key="4">
    <source>
        <dbReference type="EMBL" id="MDW3780620.1"/>
    </source>
</evidence>
<evidence type="ECO:0000256" key="1">
    <source>
        <dbReference type="ARBA" id="ARBA00022670"/>
    </source>
</evidence>
<evidence type="ECO:0000313" key="5">
    <source>
        <dbReference type="Proteomes" id="UP001276300"/>
    </source>
</evidence>
<proteinExistence type="inferred from homology"/>
<dbReference type="Gene3D" id="3.40.50.300">
    <property type="entry name" value="P-loop containing nucleotide triphosphate hydrolases"/>
    <property type="match status" value="1"/>
</dbReference>
<dbReference type="RefSeq" id="WP_061283767.1">
    <property type="nucleotide sequence ID" value="NZ_CALMQG010000074.1"/>
</dbReference>
<dbReference type="AlphaFoldDB" id="A0AAW9CKU0"/>
<comment type="caution">
    <text evidence="4">The sequence shown here is derived from an EMBL/GenBank/DDBJ whole genome shotgun (WGS) entry which is preliminary data.</text>
</comment>
<dbReference type="PANTHER" id="PTHR10046">
    <property type="entry name" value="ATP DEPENDENT LON PROTEASE FAMILY MEMBER"/>
    <property type="match status" value="1"/>
</dbReference>
<dbReference type="EMBL" id="JAUEQX010000048">
    <property type="protein sequence ID" value="MDW3780620.1"/>
    <property type="molecule type" value="Genomic_DNA"/>
</dbReference>
<dbReference type="InterPro" id="IPR008269">
    <property type="entry name" value="Lon_proteolytic"/>
</dbReference>
<feature type="active site" evidence="2">
    <location>
        <position position="482"/>
    </location>
</feature>
<comment type="catalytic activity">
    <reaction evidence="2">
        <text>Hydrolysis of proteins in presence of ATP.</text>
        <dbReference type="EC" id="3.4.21.53"/>
    </reaction>
</comment>
<dbReference type="PRINTS" id="PR00830">
    <property type="entry name" value="ENDOLAPTASE"/>
</dbReference>
<evidence type="ECO:0000256" key="2">
    <source>
        <dbReference type="PROSITE-ProRule" id="PRU01122"/>
    </source>
</evidence>
<dbReference type="InterPro" id="IPR041699">
    <property type="entry name" value="AAA_32"/>
</dbReference>
<dbReference type="InterPro" id="IPR027065">
    <property type="entry name" value="Lon_Prtase"/>
</dbReference>
<dbReference type="SUPFAM" id="SSF54211">
    <property type="entry name" value="Ribosomal protein S5 domain 2-like"/>
    <property type="match status" value="1"/>
</dbReference>
<protein>
    <recommendedName>
        <fullName evidence="2">endopeptidase La</fullName>
        <ecNumber evidence="2">3.4.21.53</ecNumber>
    </recommendedName>
</protein>
<dbReference type="Pfam" id="PF05362">
    <property type="entry name" value="Lon_C"/>
    <property type="match status" value="1"/>
</dbReference>
<dbReference type="GO" id="GO:0004176">
    <property type="term" value="F:ATP-dependent peptidase activity"/>
    <property type="evidence" value="ECO:0007669"/>
    <property type="project" value="UniProtKB-UniRule"/>
</dbReference>
<dbReference type="Proteomes" id="UP001276300">
    <property type="component" value="Unassembled WGS sequence"/>
</dbReference>
<dbReference type="Pfam" id="PF13654">
    <property type="entry name" value="AAA_32"/>
    <property type="match status" value="1"/>
</dbReference>
<dbReference type="InterPro" id="IPR027417">
    <property type="entry name" value="P-loop_NTPase"/>
</dbReference>
<keyword evidence="1 2" id="KW-0645">Protease</keyword>
<dbReference type="PROSITE" id="PS51786">
    <property type="entry name" value="LON_PROTEOLYTIC"/>
    <property type="match status" value="1"/>
</dbReference>
<dbReference type="GO" id="GO:0030163">
    <property type="term" value="P:protein catabolic process"/>
    <property type="evidence" value="ECO:0007669"/>
    <property type="project" value="InterPro"/>
</dbReference>
<dbReference type="Gene3D" id="3.30.230.10">
    <property type="match status" value="1"/>
</dbReference>
<dbReference type="GO" id="GO:0006508">
    <property type="term" value="P:proteolysis"/>
    <property type="evidence" value="ECO:0007669"/>
    <property type="project" value="UniProtKB-KW"/>
</dbReference>
<dbReference type="EC" id="3.4.21.53" evidence="2"/>
<dbReference type="GO" id="GO:0004252">
    <property type="term" value="F:serine-type endopeptidase activity"/>
    <property type="evidence" value="ECO:0007669"/>
    <property type="project" value="UniProtKB-UniRule"/>
</dbReference>
<accession>A0AAW9CKU0</accession>
<gene>
    <name evidence="4" type="ORF">QWU01_27950</name>
</gene>
<evidence type="ECO:0000259" key="3">
    <source>
        <dbReference type="PROSITE" id="PS51786"/>
    </source>
</evidence>
<dbReference type="GO" id="GO:0005524">
    <property type="term" value="F:ATP binding"/>
    <property type="evidence" value="ECO:0007669"/>
    <property type="project" value="InterPro"/>
</dbReference>
<dbReference type="GeneID" id="99778686"/>
<feature type="active site" evidence="2">
    <location>
        <position position="439"/>
    </location>
</feature>
<reference evidence="4" key="1">
    <citation type="journal article" date="2023" name="J Glob Antimicrob Resist">
        <title>Emergence of NDM-1 and KPC-3 carbapenemases in Kluyvera cryocrescens: Investigating genetic heterogeneity and acquisition routes of blaNDM-1 in Enterobacterales species in Portugal.</title>
        <authorList>
            <person name="Loiodice M."/>
            <person name="Ribeiro M."/>
            <person name="Peixe L."/>
            <person name="Novais A."/>
        </authorList>
    </citation>
    <scope>NUCLEOTIDE SEQUENCE</scope>
    <source>
        <strain evidence="4">K629</strain>
    </source>
</reference>
<keyword evidence="2" id="KW-0378">Hydrolase</keyword>
<name>A0AAW9CKU0_KLUCR</name>
<organism evidence="4 5">
    <name type="scientific">Kluyvera cryocrescens</name>
    <name type="common">Kluyvera citrophila</name>
    <dbReference type="NCBI Taxonomy" id="580"/>
    <lineage>
        <taxon>Bacteria</taxon>
        <taxon>Pseudomonadati</taxon>
        <taxon>Pseudomonadota</taxon>
        <taxon>Gammaproteobacteria</taxon>
        <taxon>Enterobacterales</taxon>
        <taxon>Enterobacteriaceae</taxon>
        <taxon>Kluyvera</taxon>
    </lineage>
</organism>
<comment type="similarity">
    <text evidence="2">Belongs to the peptidase S16 family.</text>
</comment>